<comment type="caution">
    <text evidence="1">The sequence shown here is derived from an EMBL/GenBank/DDBJ whole genome shotgun (WGS) entry which is preliminary data.</text>
</comment>
<keyword evidence="2" id="KW-1185">Reference proteome</keyword>
<organism evidence="1 2">
    <name type="scientific">Myotis myotis</name>
    <name type="common">Greater mouse-eared bat</name>
    <name type="synonym">Vespertilio myotis</name>
    <dbReference type="NCBI Taxonomy" id="51298"/>
    <lineage>
        <taxon>Eukaryota</taxon>
        <taxon>Metazoa</taxon>
        <taxon>Chordata</taxon>
        <taxon>Craniata</taxon>
        <taxon>Vertebrata</taxon>
        <taxon>Euteleostomi</taxon>
        <taxon>Mammalia</taxon>
        <taxon>Eutheria</taxon>
        <taxon>Laurasiatheria</taxon>
        <taxon>Chiroptera</taxon>
        <taxon>Yangochiroptera</taxon>
        <taxon>Vespertilionidae</taxon>
        <taxon>Myotis</taxon>
    </lineage>
</organism>
<protein>
    <submittedName>
        <fullName evidence="1">WASH complex subunit 2D</fullName>
    </submittedName>
</protein>
<dbReference type="Proteomes" id="UP000527355">
    <property type="component" value="Unassembled WGS sequence"/>
</dbReference>
<evidence type="ECO:0000313" key="1">
    <source>
        <dbReference type="EMBL" id="KAF6277477.1"/>
    </source>
</evidence>
<name>A0A7J7RN62_MYOMY</name>
<dbReference type="AlphaFoldDB" id="A0A7J7RN62"/>
<evidence type="ECO:0000313" key="2">
    <source>
        <dbReference type="Proteomes" id="UP000527355"/>
    </source>
</evidence>
<reference evidence="1 2" key="1">
    <citation type="journal article" date="2020" name="Nature">
        <title>Six reference-quality genomes reveal evolution of bat adaptations.</title>
        <authorList>
            <person name="Jebb D."/>
            <person name="Huang Z."/>
            <person name="Pippel M."/>
            <person name="Hughes G.M."/>
            <person name="Lavrichenko K."/>
            <person name="Devanna P."/>
            <person name="Winkler S."/>
            <person name="Jermiin L.S."/>
            <person name="Skirmuntt E.C."/>
            <person name="Katzourakis A."/>
            <person name="Burkitt-Gray L."/>
            <person name="Ray D.A."/>
            <person name="Sullivan K.A.M."/>
            <person name="Roscito J.G."/>
            <person name="Kirilenko B.M."/>
            <person name="Davalos L.M."/>
            <person name="Corthals A.P."/>
            <person name="Power M.L."/>
            <person name="Jones G."/>
            <person name="Ransome R.D."/>
            <person name="Dechmann D.K.N."/>
            <person name="Locatelli A.G."/>
            <person name="Puechmaille S.J."/>
            <person name="Fedrigo O."/>
            <person name="Jarvis E.D."/>
            <person name="Hiller M."/>
            <person name="Vernes S.C."/>
            <person name="Myers E.W."/>
            <person name="Teeling E.C."/>
        </authorList>
    </citation>
    <scope>NUCLEOTIDE SEQUENCE [LARGE SCALE GENOMIC DNA]</scope>
    <source>
        <strain evidence="1">MMyoMyo1</strain>
        <tissue evidence="1">Flight muscle</tissue>
    </source>
</reference>
<gene>
    <name evidence="1" type="ORF">mMyoMyo1_020458</name>
</gene>
<dbReference type="EMBL" id="JABWUV010000024">
    <property type="protein sequence ID" value="KAF6277477.1"/>
    <property type="molecule type" value="Genomic_DNA"/>
</dbReference>
<accession>A0A7J7RN62</accession>
<proteinExistence type="predicted"/>
<sequence>MVSKLPSQKHKIFLRMIYLLQKQLNPYKKQKRRKGHLNPTCSMITLISLLT</sequence>